<comment type="caution">
    <text evidence="2">The sequence shown here is derived from an EMBL/GenBank/DDBJ whole genome shotgun (WGS) entry which is preliminary data.</text>
</comment>
<keyword evidence="1" id="KW-0472">Membrane</keyword>
<keyword evidence="1" id="KW-1133">Transmembrane helix</keyword>
<evidence type="ECO:0000256" key="1">
    <source>
        <dbReference type="SAM" id="Phobius"/>
    </source>
</evidence>
<name>A0A2M6WYN4_9BACT</name>
<reference evidence="3" key="1">
    <citation type="submission" date="2017-09" db="EMBL/GenBank/DDBJ databases">
        <title>Depth-based differentiation of microbial function through sediment-hosted aquifers and enrichment of novel symbionts in the deep terrestrial subsurface.</title>
        <authorList>
            <person name="Probst A.J."/>
            <person name="Ladd B."/>
            <person name="Jarett J.K."/>
            <person name="Geller-Mcgrath D.E."/>
            <person name="Sieber C.M.K."/>
            <person name="Emerson J.B."/>
            <person name="Anantharaman K."/>
            <person name="Thomas B.C."/>
            <person name="Malmstrom R."/>
            <person name="Stieglmeier M."/>
            <person name="Klingl A."/>
            <person name="Woyke T."/>
            <person name="Ryan C.M."/>
            <person name="Banfield J.F."/>
        </authorList>
    </citation>
    <scope>NUCLEOTIDE SEQUENCE [LARGE SCALE GENOMIC DNA]</scope>
</reference>
<keyword evidence="1" id="KW-0812">Transmembrane</keyword>
<sequence length="127" mass="13821">MPAVLGDRNVGVVLGEGGTALATAVLWEQMFFIFHRQRENPVLRLHTHIIDRLAVLNGLMSGVALYPQVLKVLTSGDFSGVSALSFVIIFMNNIVWALYAFHRSLVSLFIAAVLNVLASGVLLFALV</sequence>
<evidence type="ECO:0000313" key="2">
    <source>
        <dbReference type="EMBL" id="PIT97902.1"/>
    </source>
</evidence>
<proteinExistence type="predicted"/>
<feature type="transmembrane region" description="Helical" evidence="1">
    <location>
        <begin position="53"/>
        <end position="69"/>
    </location>
</feature>
<dbReference type="Gene3D" id="1.20.1280.290">
    <property type="match status" value="1"/>
</dbReference>
<evidence type="ECO:0000313" key="3">
    <source>
        <dbReference type="Proteomes" id="UP000230731"/>
    </source>
</evidence>
<dbReference type="AlphaFoldDB" id="A0A2M6WYN4"/>
<gene>
    <name evidence="2" type="ORF">COT71_03540</name>
</gene>
<protein>
    <submittedName>
        <fullName evidence="2">Uncharacterized protein</fullName>
    </submittedName>
</protein>
<accession>A0A2M6WYN4</accession>
<feature type="transmembrane region" description="Helical" evidence="1">
    <location>
        <begin position="108"/>
        <end position="126"/>
    </location>
</feature>
<feature type="transmembrane region" description="Helical" evidence="1">
    <location>
        <begin position="12"/>
        <end position="33"/>
    </location>
</feature>
<dbReference type="EMBL" id="PEZP01000040">
    <property type="protein sequence ID" value="PIT97902.1"/>
    <property type="molecule type" value="Genomic_DNA"/>
</dbReference>
<organism evidence="2 3">
    <name type="scientific">Candidatus Andersenbacteria bacterium CG10_big_fil_rev_8_21_14_0_10_54_11</name>
    <dbReference type="NCBI Taxonomy" id="1974485"/>
    <lineage>
        <taxon>Bacteria</taxon>
        <taxon>Candidatus Anderseniibacteriota</taxon>
    </lineage>
</organism>
<dbReference type="Proteomes" id="UP000230731">
    <property type="component" value="Unassembled WGS sequence"/>
</dbReference>
<feature type="transmembrane region" description="Helical" evidence="1">
    <location>
        <begin position="81"/>
        <end position="101"/>
    </location>
</feature>